<feature type="domain" description="DUF3592" evidence="2">
    <location>
        <begin position="81"/>
        <end position="160"/>
    </location>
</feature>
<evidence type="ECO:0000313" key="4">
    <source>
        <dbReference type="Proteomes" id="UP000219439"/>
    </source>
</evidence>
<dbReference type="Proteomes" id="UP000219439">
    <property type="component" value="Unassembled WGS sequence"/>
</dbReference>
<keyword evidence="1" id="KW-0472">Membrane</keyword>
<accession>A0A285PF46</accession>
<name>A0A285PF46_9HYPH</name>
<feature type="transmembrane region" description="Helical" evidence="1">
    <location>
        <begin position="163"/>
        <end position="185"/>
    </location>
</feature>
<dbReference type="AlphaFoldDB" id="A0A285PF46"/>
<dbReference type="Pfam" id="PF12158">
    <property type="entry name" value="DUF3592"/>
    <property type="match status" value="1"/>
</dbReference>
<keyword evidence="1" id="KW-0812">Transmembrane</keyword>
<evidence type="ECO:0000313" key="3">
    <source>
        <dbReference type="EMBL" id="SNZ19923.1"/>
    </source>
</evidence>
<dbReference type="RefSeq" id="WP_097154283.1">
    <property type="nucleotide sequence ID" value="NZ_OBEL01000003.1"/>
</dbReference>
<evidence type="ECO:0000256" key="1">
    <source>
        <dbReference type="SAM" id="Phobius"/>
    </source>
</evidence>
<gene>
    <name evidence="3" type="ORF">SAMN06265368_3019</name>
</gene>
<dbReference type="InterPro" id="IPR021994">
    <property type="entry name" value="DUF3592"/>
</dbReference>
<protein>
    <recommendedName>
        <fullName evidence="2">DUF3592 domain-containing protein</fullName>
    </recommendedName>
</protein>
<reference evidence="3 4" key="1">
    <citation type="submission" date="2017-09" db="EMBL/GenBank/DDBJ databases">
        <authorList>
            <person name="Ehlers B."/>
            <person name="Leendertz F.H."/>
        </authorList>
    </citation>
    <scope>NUCLEOTIDE SEQUENCE [LARGE SCALE GENOMIC DNA]</scope>
    <source>
        <strain evidence="3 4">DSM 18289</strain>
    </source>
</reference>
<evidence type="ECO:0000259" key="2">
    <source>
        <dbReference type="Pfam" id="PF12158"/>
    </source>
</evidence>
<dbReference type="EMBL" id="OBEL01000003">
    <property type="protein sequence ID" value="SNZ19923.1"/>
    <property type="molecule type" value="Genomic_DNA"/>
</dbReference>
<sequence>MRYQRAYCYNGKDLRPQQSQPEAQSWQAMKPAQFQITATPTVRAIRYMSLIAAILVFIVGIAHYFTATWATTWQQVSVEVTRAEVARIKHGDAVPIFTADLSYTYNVNGETLTGTRLSVAPTRSTSPGEVKRMLAPFSEGRTVLAYVNPNRPEQVYLTTNPNYYMMNFVLPALIVLALNWLFGQVQHVRDERRRRRDWRFGELQAAPVYAGAAI</sequence>
<keyword evidence="4" id="KW-1185">Reference proteome</keyword>
<organism evidence="3 4">
    <name type="scientific">Cohaesibacter gelatinilyticus</name>
    <dbReference type="NCBI Taxonomy" id="372072"/>
    <lineage>
        <taxon>Bacteria</taxon>
        <taxon>Pseudomonadati</taxon>
        <taxon>Pseudomonadota</taxon>
        <taxon>Alphaproteobacteria</taxon>
        <taxon>Hyphomicrobiales</taxon>
        <taxon>Cohaesibacteraceae</taxon>
    </lineage>
</organism>
<keyword evidence="1" id="KW-1133">Transmembrane helix</keyword>
<feature type="transmembrane region" description="Helical" evidence="1">
    <location>
        <begin position="44"/>
        <end position="65"/>
    </location>
</feature>
<proteinExistence type="predicted"/>
<dbReference type="OrthoDB" id="8448215at2"/>